<accession>A0A8S1ZLB6</accession>
<dbReference type="PANTHER" id="PTHR46525">
    <property type="entry name" value="EMB|CAB72159.1"/>
    <property type="match status" value="1"/>
</dbReference>
<feature type="compositionally biased region" description="Polar residues" evidence="2">
    <location>
        <begin position="1"/>
        <end position="11"/>
    </location>
</feature>
<proteinExistence type="inferred from homology"/>
<gene>
    <name evidence="3" type="ORF">AARE701A_LOCUS4195</name>
</gene>
<sequence length="205" mass="22252">MAKGRNPTTMNRSDRYLGSYSYGDSHGNSVTDELELAEEDIWSPAVIHDTTETDESYGAWNLRATLGQNGRVGGLSLAFEGSLAAPPSSSPMIVQKINGGGGEGEEIRRKLASSAPVNVPDWSKIYRVDSVESIHELDDDDEEDEESGMMPPHEYLAKNQARRSRKIGGGGGGGTSVFEGVGRTLKGRELRRVRDAIWSQTGFYG</sequence>
<dbReference type="AlphaFoldDB" id="A0A8S1ZLB6"/>
<dbReference type="Pfam" id="PF04520">
    <property type="entry name" value="Senescence_reg"/>
    <property type="match status" value="1"/>
</dbReference>
<dbReference type="PANTHER" id="PTHR46525:SF18">
    <property type="entry name" value="SENESCENCE REGULATOR S40"/>
    <property type="match status" value="1"/>
</dbReference>
<evidence type="ECO:0000313" key="4">
    <source>
        <dbReference type="Proteomes" id="UP000682877"/>
    </source>
</evidence>
<dbReference type="GO" id="GO:0010150">
    <property type="term" value="P:leaf senescence"/>
    <property type="evidence" value="ECO:0007669"/>
    <property type="project" value="UniProtKB-ARBA"/>
</dbReference>
<organism evidence="3 4">
    <name type="scientific">Arabidopsis arenosa</name>
    <name type="common">Sand rock-cress</name>
    <name type="synonym">Cardaminopsis arenosa</name>
    <dbReference type="NCBI Taxonomy" id="38785"/>
    <lineage>
        <taxon>Eukaryota</taxon>
        <taxon>Viridiplantae</taxon>
        <taxon>Streptophyta</taxon>
        <taxon>Embryophyta</taxon>
        <taxon>Tracheophyta</taxon>
        <taxon>Spermatophyta</taxon>
        <taxon>Magnoliopsida</taxon>
        <taxon>eudicotyledons</taxon>
        <taxon>Gunneridae</taxon>
        <taxon>Pentapetalae</taxon>
        <taxon>rosids</taxon>
        <taxon>malvids</taxon>
        <taxon>Brassicales</taxon>
        <taxon>Brassicaceae</taxon>
        <taxon>Camelineae</taxon>
        <taxon>Arabidopsis</taxon>
    </lineage>
</organism>
<dbReference type="EMBL" id="LR999452">
    <property type="protein sequence ID" value="CAE5962458.1"/>
    <property type="molecule type" value="Genomic_DNA"/>
</dbReference>
<dbReference type="Proteomes" id="UP000682877">
    <property type="component" value="Chromosome 2"/>
</dbReference>
<feature type="region of interest" description="Disordered" evidence="2">
    <location>
        <begin position="1"/>
        <end position="32"/>
    </location>
</feature>
<evidence type="ECO:0000313" key="3">
    <source>
        <dbReference type="EMBL" id="CAE5962458.1"/>
    </source>
</evidence>
<evidence type="ECO:0000256" key="2">
    <source>
        <dbReference type="SAM" id="MobiDB-lite"/>
    </source>
</evidence>
<evidence type="ECO:0000256" key="1">
    <source>
        <dbReference type="ARBA" id="ARBA00034773"/>
    </source>
</evidence>
<protein>
    <submittedName>
        <fullName evidence="3">Uncharacterized protein</fullName>
    </submittedName>
</protein>
<comment type="similarity">
    <text evidence="1">Belongs to the senescence regulator S40 family.</text>
</comment>
<keyword evidence="4" id="KW-1185">Reference proteome</keyword>
<dbReference type="InterPro" id="IPR007608">
    <property type="entry name" value="Senescence_reg_S40"/>
</dbReference>
<reference evidence="3" key="1">
    <citation type="submission" date="2021-01" db="EMBL/GenBank/DDBJ databases">
        <authorList>
            <person name="Bezrukov I."/>
        </authorList>
    </citation>
    <scope>NUCLEOTIDE SEQUENCE</scope>
</reference>
<name>A0A8S1ZLB6_ARAAE</name>